<keyword evidence="3" id="KW-1185">Reference proteome</keyword>
<sequence>MSNQPLDDILKTRCDGEVMDAAPPVDDVKKITKTVAKQTGKHNNFTGGTTSRTLAGKQSLPHDHYIPKTRHDNRPNHRCSHRFRATTATTPVGGVKKTTMATSLDEILRTRRGSKATAAAPPAGGVKKITKAVAKQTRKHKSLNGILKTRRDNRPNRRRRHRGKATAAPPLAGGVKKITKAATKPTGKPILPLDDILKTRRCDKATAAAPPSVDGVRKITKAAVKQTGKHNSLDDIVKTPCCTRRGNRTNERRRHRRELTAAALSVVGGVKKITLAVAKKAGKQTSFLEL</sequence>
<dbReference type="AlphaFoldDB" id="A0A6A6Y7Q4"/>
<accession>A0A6A6Y7Q4</accession>
<evidence type="ECO:0000313" key="2">
    <source>
        <dbReference type="EMBL" id="KAF2804215.1"/>
    </source>
</evidence>
<dbReference type="RefSeq" id="XP_033571179.1">
    <property type="nucleotide sequence ID" value="XM_033726046.1"/>
</dbReference>
<proteinExistence type="predicted"/>
<dbReference type="EMBL" id="MU003714">
    <property type="protein sequence ID" value="KAF2804215.1"/>
    <property type="molecule type" value="Genomic_DNA"/>
</dbReference>
<dbReference type="Proteomes" id="UP000504636">
    <property type="component" value="Unplaced"/>
</dbReference>
<reference evidence="4" key="3">
    <citation type="submission" date="2025-04" db="UniProtKB">
        <authorList>
            <consortium name="RefSeq"/>
        </authorList>
    </citation>
    <scope>IDENTIFICATION</scope>
    <source>
        <strain evidence="4">CBS 304.34</strain>
    </source>
</reference>
<organism evidence="2">
    <name type="scientific">Mytilinidion resinicola</name>
    <dbReference type="NCBI Taxonomy" id="574789"/>
    <lineage>
        <taxon>Eukaryota</taxon>
        <taxon>Fungi</taxon>
        <taxon>Dikarya</taxon>
        <taxon>Ascomycota</taxon>
        <taxon>Pezizomycotina</taxon>
        <taxon>Dothideomycetes</taxon>
        <taxon>Pleosporomycetidae</taxon>
        <taxon>Mytilinidiales</taxon>
        <taxon>Mytilinidiaceae</taxon>
        <taxon>Mytilinidion</taxon>
    </lineage>
</organism>
<gene>
    <name evidence="2 4" type="ORF">BDZ99DRAFT_525807</name>
</gene>
<evidence type="ECO:0000313" key="3">
    <source>
        <dbReference type="Proteomes" id="UP000504636"/>
    </source>
</evidence>
<reference evidence="4" key="2">
    <citation type="submission" date="2020-04" db="EMBL/GenBank/DDBJ databases">
        <authorList>
            <consortium name="NCBI Genome Project"/>
        </authorList>
    </citation>
    <scope>NUCLEOTIDE SEQUENCE</scope>
    <source>
        <strain evidence="4">CBS 304.34</strain>
    </source>
</reference>
<protein>
    <submittedName>
        <fullName evidence="2 4">Uncharacterized protein</fullName>
    </submittedName>
</protein>
<feature type="region of interest" description="Disordered" evidence="1">
    <location>
        <begin position="150"/>
        <end position="170"/>
    </location>
</feature>
<evidence type="ECO:0000256" key="1">
    <source>
        <dbReference type="SAM" id="MobiDB-lite"/>
    </source>
</evidence>
<name>A0A6A6Y7Q4_9PEZI</name>
<reference evidence="2 4" key="1">
    <citation type="journal article" date="2020" name="Stud. Mycol.">
        <title>101 Dothideomycetes genomes: a test case for predicting lifestyles and emergence of pathogens.</title>
        <authorList>
            <person name="Haridas S."/>
            <person name="Albert R."/>
            <person name="Binder M."/>
            <person name="Bloem J."/>
            <person name="Labutti K."/>
            <person name="Salamov A."/>
            <person name="Andreopoulos B."/>
            <person name="Baker S."/>
            <person name="Barry K."/>
            <person name="Bills G."/>
            <person name="Bluhm B."/>
            <person name="Cannon C."/>
            <person name="Castanera R."/>
            <person name="Culley D."/>
            <person name="Daum C."/>
            <person name="Ezra D."/>
            <person name="Gonzalez J."/>
            <person name="Henrissat B."/>
            <person name="Kuo A."/>
            <person name="Liang C."/>
            <person name="Lipzen A."/>
            <person name="Lutzoni F."/>
            <person name="Magnuson J."/>
            <person name="Mondo S."/>
            <person name="Nolan M."/>
            <person name="Ohm R."/>
            <person name="Pangilinan J."/>
            <person name="Park H.-J."/>
            <person name="Ramirez L."/>
            <person name="Alfaro M."/>
            <person name="Sun H."/>
            <person name="Tritt A."/>
            <person name="Yoshinaga Y."/>
            <person name="Zwiers L.-H."/>
            <person name="Turgeon B."/>
            <person name="Goodwin S."/>
            <person name="Spatafora J."/>
            <person name="Crous P."/>
            <person name="Grigoriev I."/>
        </authorList>
    </citation>
    <scope>NUCLEOTIDE SEQUENCE</scope>
    <source>
        <strain evidence="2 4">CBS 304.34</strain>
    </source>
</reference>
<dbReference type="GeneID" id="54466939"/>
<evidence type="ECO:0000313" key="4">
    <source>
        <dbReference type="RefSeq" id="XP_033571179.1"/>
    </source>
</evidence>